<evidence type="ECO:0000259" key="2">
    <source>
        <dbReference type="Pfam" id="PF12819"/>
    </source>
</evidence>
<name>A0A0D3HU61_9ORYZ</name>
<evidence type="ECO:0000313" key="3">
    <source>
        <dbReference type="EnsemblPlants" id="OBART12G11060.1"/>
    </source>
</evidence>
<dbReference type="AlphaFoldDB" id="A0A0D3HU61"/>
<dbReference type="Proteomes" id="UP000026960">
    <property type="component" value="Chromosome 12"/>
</dbReference>
<comment type="subcellular location">
    <subcellularLocation>
        <location evidence="1">Membrane</location>
        <topology evidence="1">Single-pass membrane protein</topology>
    </subcellularLocation>
</comment>
<dbReference type="PaxDb" id="65489-OBART12G11060.1"/>
<organism evidence="3">
    <name type="scientific">Oryza barthii</name>
    <dbReference type="NCBI Taxonomy" id="65489"/>
    <lineage>
        <taxon>Eukaryota</taxon>
        <taxon>Viridiplantae</taxon>
        <taxon>Streptophyta</taxon>
        <taxon>Embryophyta</taxon>
        <taxon>Tracheophyta</taxon>
        <taxon>Spermatophyta</taxon>
        <taxon>Magnoliopsida</taxon>
        <taxon>Liliopsida</taxon>
        <taxon>Poales</taxon>
        <taxon>Poaceae</taxon>
        <taxon>BOP clade</taxon>
        <taxon>Oryzoideae</taxon>
        <taxon>Oryzeae</taxon>
        <taxon>Oryzinae</taxon>
        <taxon>Oryza</taxon>
    </lineage>
</organism>
<reference evidence="3" key="2">
    <citation type="submission" date="2015-03" db="UniProtKB">
        <authorList>
            <consortium name="EnsemblPlants"/>
        </authorList>
    </citation>
    <scope>IDENTIFICATION</scope>
</reference>
<evidence type="ECO:0000313" key="4">
    <source>
        <dbReference type="Proteomes" id="UP000026960"/>
    </source>
</evidence>
<protein>
    <recommendedName>
        <fullName evidence="2">Malectin-like domain-containing protein</fullName>
    </recommendedName>
</protein>
<accession>A0A0D3HU61</accession>
<dbReference type="Gramene" id="OBART12G11060.1">
    <property type="protein sequence ID" value="OBART12G11060.1"/>
    <property type="gene ID" value="OBART12G11060"/>
</dbReference>
<feature type="domain" description="Malectin-like" evidence="2">
    <location>
        <begin position="1"/>
        <end position="108"/>
    </location>
</feature>
<dbReference type="GO" id="GO:0016020">
    <property type="term" value="C:membrane"/>
    <property type="evidence" value="ECO:0007669"/>
    <property type="project" value="UniProtKB-SubCell"/>
</dbReference>
<dbReference type="eggNOG" id="ENOG502QSBF">
    <property type="taxonomic scope" value="Eukaryota"/>
</dbReference>
<proteinExistence type="predicted"/>
<dbReference type="STRING" id="65489.A0A0D3HU61"/>
<keyword evidence="4" id="KW-1185">Reference proteome</keyword>
<dbReference type="Pfam" id="PF12819">
    <property type="entry name" value="Malectin_like"/>
    <property type="match status" value="1"/>
</dbReference>
<dbReference type="InterPro" id="IPR024788">
    <property type="entry name" value="Malectin-like_Carb-bd_dom"/>
</dbReference>
<evidence type="ECO:0000256" key="1">
    <source>
        <dbReference type="ARBA" id="ARBA00004167"/>
    </source>
</evidence>
<sequence length="120" mass="13461">MQTAVVGKNGYLTYRIDLEDFPANAWGLAYFAEIGLAPNQTRKFKLVIPGKPEFSKPTVDVEENAQGKYRLYEPGYTNVPLPFVFSFGFKKTIDSSEGPISNAMEIYKYVQITTGSQDAY</sequence>
<dbReference type="EnsemblPlants" id="OBART12G11060.1">
    <property type="protein sequence ID" value="OBART12G11060.1"/>
    <property type="gene ID" value="OBART12G11060"/>
</dbReference>
<dbReference type="HOGENOM" id="CLU_2053209_0_0_1"/>
<reference evidence="3" key="1">
    <citation type="journal article" date="2009" name="Rice">
        <title>De Novo Next Generation Sequencing of Plant Genomes.</title>
        <authorList>
            <person name="Rounsley S."/>
            <person name="Marri P.R."/>
            <person name="Yu Y."/>
            <person name="He R."/>
            <person name="Sisneros N."/>
            <person name="Goicoechea J.L."/>
            <person name="Lee S.J."/>
            <person name="Angelova A."/>
            <person name="Kudrna D."/>
            <person name="Luo M."/>
            <person name="Affourtit J."/>
            <person name="Desany B."/>
            <person name="Knight J."/>
            <person name="Niazi F."/>
            <person name="Egholm M."/>
            <person name="Wing R.A."/>
        </authorList>
    </citation>
    <scope>NUCLEOTIDE SEQUENCE [LARGE SCALE GENOMIC DNA]</scope>
    <source>
        <strain evidence="3">cv. IRGC 105608</strain>
    </source>
</reference>